<keyword evidence="5 13" id="KW-0812">Transmembrane</keyword>
<evidence type="ECO:0000256" key="10">
    <source>
        <dbReference type="ARBA" id="ARBA00022989"/>
    </source>
</evidence>
<dbReference type="FunFam" id="3.40.50.80:FF:000007">
    <property type="entry name" value="Respiratory burst oxidase protein A"/>
    <property type="match status" value="1"/>
</dbReference>
<dbReference type="Proteomes" id="UP000001514">
    <property type="component" value="Unassembled WGS sequence"/>
</dbReference>
<dbReference type="SUPFAM" id="SSF63380">
    <property type="entry name" value="Riboflavin synthase domain-like"/>
    <property type="match status" value="1"/>
</dbReference>
<dbReference type="GO" id="GO:0016174">
    <property type="term" value="F:NAD(P)H oxidase H2O2-forming activity"/>
    <property type="evidence" value="ECO:0000318"/>
    <property type="project" value="GO_Central"/>
</dbReference>
<dbReference type="Pfam" id="PF08022">
    <property type="entry name" value="FAD_binding_8"/>
    <property type="match status" value="1"/>
</dbReference>
<dbReference type="HOGENOM" id="CLU_005646_6_0_1"/>
<dbReference type="PANTHER" id="PTHR11972:SF153">
    <property type="entry name" value="SUPEROXIDE-GENERATING NADPH OXIDASE HEAVY CHAIN SUBUNIT A"/>
    <property type="match status" value="1"/>
</dbReference>
<feature type="transmembrane region" description="Helical" evidence="13">
    <location>
        <begin position="344"/>
        <end position="363"/>
    </location>
</feature>
<dbReference type="GO" id="GO:0005886">
    <property type="term" value="C:plasma membrane"/>
    <property type="evidence" value="ECO:0000318"/>
    <property type="project" value="GO_Central"/>
</dbReference>
<organism evidence="17">
    <name type="scientific">Selaginella moellendorffii</name>
    <name type="common">Spikemoss</name>
    <dbReference type="NCBI Taxonomy" id="88036"/>
    <lineage>
        <taxon>Eukaryota</taxon>
        <taxon>Viridiplantae</taxon>
        <taxon>Streptophyta</taxon>
        <taxon>Embryophyta</taxon>
        <taxon>Tracheophyta</taxon>
        <taxon>Lycopodiopsida</taxon>
        <taxon>Selaginellales</taxon>
        <taxon>Selaginellaceae</taxon>
        <taxon>Selaginella</taxon>
    </lineage>
</organism>
<dbReference type="InterPro" id="IPR013623">
    <property type="entry name" value="NADPH_Ox"/>
</dbReference>
<evidence type="ECO:0000256" key="13">
    <source>
        <dbReference type="SAM" id="Phobius"/>
    </source>
</evidence>
<keyword evidence="8" id="KW-0106">Calcium</keyword>
<dbReference type="SFLD" id="SFLDG01169">
    <property type="entry name" value="NADPH_oxidase_subgroup_(NOX)"/>
    <property type="match status" value="1"/>
</dbReference>
<evidence type="ECO:0000256" key="6">
    <source>
        <dbReference type="ARBA" id="ARBA00022723"/>
    </source>
</evidence>
<dbReference type="Gene3D" id="2.40.30.10">
    <property type="entry name" value="Translation factors"/>
    <property type="match status" value="1"/>
</dbReference>
<dbReference type="STRING" id="88036.D8RFZ6"/>
<dbReference type="Gramene" id="EFJ28951">
    <property type="protein sequence ID" value="EFJ28951"/>
    <property type="gene ID" value="SELMODRAFT_92462"/>
</dbReference>
<keyword evidence="7" id="KW-0274">FAD</keyword>
<accession>D8RFZ6</accession>
<keyword evidence="6" id="KW-0479">Metal-binding</keyword>
<dbReference type="EMBL" id="GL377578">
    <property type="protein sequence ID" value="EFJ28951.1"/>
    <property type="molecule type" value="Genomic_DNA"/>
</dbReference>
<keyword evidence="10 13" id="KW-1133">Transmembrane helix</keyword>
<dbReference type="eggNOG" id="KOG0039">
    <property type="taxonomic scope" value="Eukaryota"/>
</dbReference>
<dbReference type="InterPro" id="IPR039261">
    <property type="entry name" value="FNR_nucleotide-bd"/>
</dbReference>
<dbReference type="InterPro" id="IPR013121">
    <property type="entry name" value="Fe_red_NAD-bd_6"/>
</dbReference>
<dbReference type="Gene3D" id="1.10.238.10">
    <property type="entry name" value="EF-hand"/>
    <property type="match status" value="1"/>
</dbReference>
<evidence type="ECO:0000259" key="14">
    <source>
        <dbReference type="PROSITE" id="PS50222"/>
    </source>
</evidence>
<protein>
    <submittedName>
        <fullName evidence="16">Uncharacterized protein RHD2L9-1</fullName>
    </submittedName>
</protein>
<dbReference type="InterPro" id="IPR017927">
    <property type="entry name" value="FAD-bd_FR_type"/>
</dbReference>
<dbReference type="PRINTS" id="PR00466">
    <property type="entry name" value="GP91PHOX"/>
</dbReference>
<dbReference type="InterPro" id="IPR013130">
    <property type="entry name" value="Fe3_Rdtase_TM_dom"/>
</dbReference>
<dbReference type="FunFam" id="2.40.30.10:FF:000019">
    <property type="entry name" value="Respiratory burst oxidase homolog A"/>
    <property type="match status" value="1"/>
</dbReference>
<keyword evidence="17" id="KW-1185">Reference proteome</keyword>
<gene>
    <name evidence="16" type="primary">RHD2L9-1</name>
    <name evidence="16" type="ORF">SELMODRAFT_92462</name>
</gene>
<dbReference type="CDD" id="cd06186">
    <property type="entry name" value="NOX_Duox_like_FAD_NADP"/>
    <property type="match status" value="1"/>
</dbReference>
<evidence type="ECO:0000259" key="15">
    <source>
        <dbReference type="PROSITE" id="PS51384"/>
    </source>
</evidence>
<evidence type="ECO:0000256" key="1">
    <source>
        <dbReference type="ARBA" id="ARBA00004141"/>
    </source>
</evidence>
<feature type="transmembrane region" description="Helical" evidence="13">
    <location>
        <begin position="691"/>
        <end position="708"/>
    </location>
</feature>
<comment type="subcellular location">
    <subcellularLocation>
        <location evidence="1">Membrane</location>
        <topology evidence="1">Multi-pass membrane protein</topology>
    </subcellularLocation>
</comment>
<dbReference type="PROSITE" id="PS51384">
    <property type="entry name" value="FAD_FR"/>
    <property type="match status" value="1"/>
</dbReference>
<sequence length="885" mass="101039">MDVSREVASTSGRRSNSLHLQLGDVLHGGSSSSSSQIVLEVTLDVHRDSISLKSVAPAGNPENILRLHSWDRMLHHGKSEMELKKVGRNGSSARILPLNFSPDGERGQLSRSMSGTEYAIEGLRFIEKTIASKNAKSQWEAVELRFHKLANEECRLSRSDFGECIGMSDSKEFAELLFDALARRKGHDELWTASKEELRDFWLQITDKRFSSRLQTFFDLCDTDLDGRISENEVKEIILLSASANKLSFLQEQAEEYAALIMGELDQNKQGYIEVRSFLPRNLSTFNLFQVKQLERLMREPIALAEDPSYGYACAPTLHSRRRNRLHLLQRTIKYFALDNWQRIWVLCVWFLAMTGLFTWKFIEYKNRAAFKIMGYCVCTAKGAAETLKLNMALVLLPVCRITITSLRSTVFGSILPFNDNINFHKLIAAAILFGVLLHGGTHIACDFPKMANANSRIFLDTIGHGFHGRQPSFLGILASIEGITGIIMVVLMSIAFLLATHWSRKNIVRLPWPLHRLTGFNAFWYSHHLFILVYALLIIHSVFLFLTPDWQQKTTWIYLSCPLLLYVGERFLRVLRSRQHRVNIVKAAIHPGNVLALDMTKPPGFKYRSGMYMFLQCPAISPFEWHPFSITSAPDDEFLNVHIRTVGDWTKEMRKIFAKVCLLPLQCLFPKLYIDGPYGAPAQDYRKYDVMLLVGLGIGATPFISILKDMLNNIKSTEQQSVSFSLLFSYFSKPFDSPRRKSRKSRGPTNAYFYWVTREQGSFEWFKGVMNEVAEIDHKAVIEMHNYLTSVYEEGDARSALIAMVQALHHTKNGVDIVSGTRARTHFARPNWDKVFARLTATHDNSRIGVFYCGPSQVAKELDVLSRKYSQESNTKFIFHKENF</sequence>
<evidence type="ECO:0000256" key="9">
    <source>
        <dbReference type="ARBA" id="ARBA00022857"/>
    </source>
</evidence>
<feature type="transmembrane region" description="Helical" evidence="13">
    <location>
        <begin position="521"/>
        <end position="544"/>
    </location>
</feature>
<evidence type="ECO:0000313" key="16">
    <source>
        <dbReference type="EMBL" id="EFJ28951.1"/>
    </source>
</evidence>
<keyword evidence="3" id="KW-0575">Peroxidase</keyword>
<evidence type="ECO:0000256" key="2">
    <source>
        <dbReference type="ARBA" id="ARBA00007975"/>
    </source>
</evidence>
<comment type="similarity">
    <text evidence="2">Belongs to the RBOH (TC 5.B.1.3) family.</text>
</comment>
<dbReference type="OMA" id="HESVEWI"/>
<feature type="domain" description="EF-hand" evidence="14">
    <location>
        <begin position="209"/>
        <end position="244"/>
    </location>
</feature>
<feature type="domain" description="FAD-binding FR-type" evidence="15">
    <location>
        <begin position="568"/>
        <end position="685"/>
    </location>
</feature>
<dbReference type="Gene3D" id="3.40.50.80">
    <property type="entry name" value="Nucleotide-binding domain of ferredoxin-NADP reductase (FNR) module"/>
    <property type="match status" value="1"/>
</dbReference>
<dbReference type="PANTHER" id="PTHR11972">
    <property type="entry name" value="NADPH OXIDASE"/>
    <property type="match status" value="1"/>
</dbReference>
<evidence type="ECO:0000256" key="12">
    <source>
        <dbReference type="ARBA" id="ARBA00023136"/>
    </source>
</evidence>
<keyword evidence="11" id="KW-0560">Oxidoreductase</keyword>
<evidence type="ECO:0000313" key="17">
    <source>
        <dbReference type="Proteomes" id="UP000001514"/>
    </source>
</evidence>
<dbReference type="SUPFAM" id="SSF52343">
    <property type="entry name" value="Ferredoxin reductase-like, C-terminal NADP-linked domain"/>
    <property type="match status" value="1"/>
</dbReference>
<dbReference type="AlphaFoldDB" id="D8RFZ6"/>
<dbReference type="InterPro" id="IPR011992">
    <property type="entry name" value="EF-hand-dom_pair"/>
</dbReference>
<keyword evidence="9" id="KW-0521">NADP</keyword>
<feature type="transmembrane region" description="Helical" evidence="13">
    <location>
        <begin position="474"/>
        <end position="500"/>
    </location>
</feature>
<dbReference type="Pfam" id="PF01794">
    <property type="entry name" value="Ferric_reduct"/>
    <property type="match status" value="1"/>
</dbReference>
<evidence type="ECO:0000256" key="7">
    <source>
        <dbReference type="ARBA" id="ARBA00022827"/>
    </source>
</evidence>
<dbReference type="Pfam" id="PF08030">
    <property type="entry name" value="NAD_binding_6"/>
    <property type="match status" value="1"/>
</dbReference>
<name>D8RFZ6_SELML</name>
<feature type="transmembrane region" description="Helical" evidence="13">
    <location>
        <begin position="427"/>
        <end position="445"/>
    </location>
</feature>
<dbReference type="InterPro" id="IPR050369">
    <property type="entry name" value="RBOH/FRE"/>
</dbReference>
<evidence type="ECO:0000256" key="5">
    <source>
        <dbReference type="ARBA" id="ARBA00022692"/>
    </source>
</evidence>
<dbReference type="InParanoid" id="D8RFZ6"/>
<proteinExistence type="inferred from homology"/>
<evidence type="ECO:0000256" key="8">
    <source>
        <dbReference type="ARBA" id="ARBA00022837"/>
    </source>
</evidence>
<dbReference type="KEGG" id="smo:SELMODRAFT_92462"/>
<reference evidence="16 17" key="1">
    <citation type="journal article" date="2011" name="Science">
        <title>The Selaginella genome identifies genetic changes associated with the evolution of vascular plants.</title>
        <authorList>
            <person name="Banks J.A."/>
            <person name="Nishiyama T."/>
            <person name="Hasebe M."/>
            <person name="Bowman J.L."/>
            <person name="Gribskov M."/>
            <person name="dePamphilis C."/>
            <person name="Albert V.A."/>
            <person name="Aono N."/>
            <person name="Aoyama T."/>
            <person name="Ambrose B.A."/>
            <person name="Ashton N.W."/>
            <person name="Axtell M.J."/>
            <person name="Barker E."/>
            <person name="Barker M.S."/>
            <person name="Bennetzen J.L."/>
            <person name="Bonawitz N.D."/>
            <person name="Chapple C."/>
            <person name="Cheng C."/>
            <person name="Correa L.G."/>
            <person name="Dacre M."/>
            <person name="DeBarry J."/>
            <person name="Dreyer I."/>
            <person name="Elias M."/>
            <person name="Engstrom E.M."/>
            <person name="Estelle M."/>
            <person name="Feng L."/>
            <person name="Finet C."/>
            <person name="Floyd S.K."/>
            <person name="Frommer W.B."/>
            <person name="Fujita T."/>
            <person name="Gramzow L."/>
            <person name="Gutensohn M."/>
            <person name="Harholt J."/>
            <person name="Hattori M."/>
            <person name="Heyl A."/>
            <person name="Hirai T."/>
            <person name="Hiwatashi Y."/>
            <person name="Ishikawa M."/>
            <person name="Iwata M."/>
            <person name="Karol K.G."/>
            <person name="Koehler B."/>
            <person name="Kolukisaoglu U."/>
            <person name="Kubo M."/>
            <person name="Kurata T."/>
            <person name="Lalonde S."/>
            <person name="Li K."/>
            <person name="Li Y."/>
            <person name="Litt A."/>
            <person name="Lyons E."/>
            <person name="Manning G."/>
            <person name="Maruyama T."/>
            <person name="Michael T.P."/>
            <person name="Mikami K."/>
            <person name="Miyazaki S."/>
            <person name="Morinaga S."/>
            <person name="Murata T."/>
            <person name="Mueller-Roeber B."/>
            <person name="Nelson D.R."/>
            <person name="Obara M."/>
            <person name="Oguri Y."/>
            <person name="Olmstead R.G."/>
            <person name="Onodera N."/>
            <person name="Petersen B.L."/>
            <person name="Pils B."/>
            <person name="Prigge M."/>
            <person name="Rensing S.A."/>
            <person name="Riano-Pachon D.M."/>
            <person name="Roberts A.W."/>
            <person name="Sato Y."/>
            <person name="Scheller H.V."/>
            <person name="Schulz B."/>
            <person name="Schulz C."/>
            <person name="Shakirov E.V."/>
            <person name="Shibagaki N."/>
            <person name="Shinohara N."/>
            <person name="Shippen D.E."/>
            <person name="Soerensen I."/>
            <person name="Sotooka R."/>
            <person name="Sugimoto N."/>
            <person name="Sugita M."/>
            <person name="Sumikawa N."/>
            <person name="Tanurdzic M."/>
            <person name="Theissen G."/>
            <person name="Ulvskov P."/>
            <person name="Wakazuki S."/>
            <person name="Weng J.K."/>
            <person name="Willats W.W."/>
            <person name="Wipf D."/>
            <person name="Wolf P.G."/>
            <person name="Yang L."/>
            <person name="Zimmer A.D."/>
            <person name="Zhu Q."/>
            <person name="Mitros T."/>
            <person name="Hellsten U."/>
            <person name="Loque D."/>
            <person name="Otillar R."/>
            <person name="Salamov A."/>
            <person name="Schmutz J."/>
            <person name="Shapiro H."/>
            <person name="Lindquist E."/>
            <person name="Lucas S."/>
            <person name="Rokhsar D."/>
            <person name="Grigoriev I.V."/>
        </authorList>
    </citation>
    <scope>NUCLEOTIDE SEQUENCE [LARGE SCALE GENOMIC DNA]</scope>
</reference>
<dbReference type="GO" id="GO:0004601">
    <property type="term" value="F:peroxidase activity"/>
    <property type="evidence" value="ECO:0007669"/>
    <property type="project" value="UniProtKB-KW"/>
</dbReference>
<dbReference type="InterPro" id="IPR017938">
    <property type="entry name" value="Riboflavin_synthase-like_b-brl"/>
</dbReference>
<dbReference type="PROSITE" id="PS50222">
    <property type="entry name" value="EF_HAND_2"/>
    <property type="match status" value="1"/>
</dbReference>
<evidence type="ECO:0000256" key="3">
    <source>
        <dbReference type="ARBA" id="ARBA00022559"/>
    </source>
</evidence>
<dbReference type="GO" id="GO:0005509">
    <property type="term" value="F:calcium ion binding"/>
    <property type="evidence" value="ECO:0007669"/>
    <property type="project" value="InterPro"/>
</dbReference>
<dbReference type="Pfam" id="PF08414">
    <property type="entry name" value="NADPH_Ox"/>
    <property type="match status" value="1"/>
</dbReference>
<evidence type="ECO:0000256" key="11">
    <source>
        <dbReference type="ARBA" id="ARBA00023002"/>
    </source>
</evidence>
<dbReference type="InterPro" id="IPR002048">
    <property type="entry name" value="EF_hand_dom"/>
</dbReference>
<keyword evidence="12 13" id="KW-0472">Membrane</keyword>
<dbReference type="SUPFAM" id="SSF47473">
    <property type="entry name" value="EF-hand"/>
    <property type="match status" value="1"/>
</dbReference>
<dbReference type="InterPro" id="IPR013112">
    <property type="entry name" value="FAD-bd_8"/>
</dbReference>
<evidence type="ECO:0000256" key="4">
    <source>
        <dbReference type="ARBA" id="ARBA00022630"/>
    </source>
</evidence>
<keyword evidence="4" id="KW-0285">Flavoprotein</keyword>
<dbReference type="InterPro" id="IPR000778">
    <property type="entry name" value="Cyt_b245_heavy_chain"/>
</dbReference>